<keyword evidence="1" id="KW-1133">Transmembrane helix</keyword>
<feature type="transmembrane region" description="Helical" evidence="1">
    <location>
        <begin position="37"/>
        <end position="57"/>
    </location>
</feature>
<proteinExistence type="predicted"/>
<keyword evidence="1" id="KW-0472">Membrane</keyword>
<feature type="transmembrane region" description="Helical" evidence="1">
    <location>
        <begin position="120"/>
        <end position="145"/>
    </location>
</feature>
<sequence length="151" mass="16604">MKLINNKRYLVFVMLGLVNILIGLAEMLKIIPYSGKATPGVSMIGSGIFVLAIGLYLSRTRESKAMPDERTKKRDMKVHSGALGIVLAYVTLLALMDGLWSSNTINLGGFFLIFNHPGDMSVLFSRYMSIIFVAIVSVVVLTVYLDKKGDV</sequence>
<accession>A0A0P8DWW7</accession>
<feature type="transmembrane region" description="Helical" evidence="1">
    <location>
        <begin position="78"/>
        <end position="100"/>
    </location>
</feature>
<keyword evidence="1" id="KW-0812">Transmembrane</keyword>
<evidence type="ECO:0000313" key="3">
    <source>
        <dbReference type="Proteomes" id="UP000050360"/>
    </source>
</evidence>
<protein>
    <submittedName>
        <fullName evidence="2">Uncharacterized protein</fullName>
    </submittedName>
</protein>
<dbReference type="EMBL" id="LKCM01000262">
    <property type="protein sequence ID" value="KPQ42157.1"/>
    <property type="molecule type" value="Genomic_DNA"/>
</dbReference>
<organism evidence="2 3">
    <name type="scientific">Candidatus Methanoperedens nitratireducens</name>
    <dbReference type="NCBI Taxonomy" id="1392998"/>
    <lineage>
        <taxon>Archaea</taxon>
        <taxon>Methanobacteriati</taxon>
        <taxon>Methanobacteriota</taxon>
        <taxon>Stenosarchaea group</taxon>
        <taxon>Methanomicrobia</taxon>
        <taxon>Methanosarcinales</taxon>
        <taxon>ANME-2 cluster</taxon>
        <taxon>Candidatus Methanoperedentaceae</taxon>
        <taxon>Candidatus Methanoperedens</taxon>
    </lineage>
</organism>
<gene>
    <name evidence="2" type="ORF">MPEBLZ_03284</name>
</gene>
<dbReference type="Proteomes" id="UP000050360">
    <property type="component" value="Unassembled WGS sequence"/>
</dbReference>
<evidence type="ECO:0000256" key="1">
    <source>
        <dbReference type="SAM" id="Phobius"/>
    </source>
</evidence>
<reference evidence="2 3" key="1">
    <citation type="submission" date="2015-09" db="EMBL/GenBank/DDBJ databases">
        <title>A metagenomics-based metabolic model of nitrate-dependent anaerobic oxidation of methane by Methanoperedens-like archaea.</title>
        <authorList>
            <person name="Arshad A."/>
            <person name="Speth D.R."/>
            <person name="De Graaf R.M."/>
            <person name="Op Den Camp H.J."/>
            <person name="Jetten M.S."/>
            <person name="Welte C.U."/>
        </authorList>
    </citation>
    <scope>NUCLEOTIDE SEQUENCE [LARGE SCALE GENOMIC DNA]</scope>
</reference>
<evidence type="ECO:0000313" key="2">
    <source>
        <dbReference type="EMBL" id="KPQ42157.1"/>
    </source>
</evidence>
<feature type="transmembrane region" description="Helical" evidence="1">
    <location>
        <begin position="9"/>
        <end position="31"/>
    </location>
</feature>
<dbReference type="AlphaFoldDB" id="A0A0P8DWW7"/>
<name>A0A0P8DWW7_9EURY</name>
<comment type="caution">
    <text evidence="2">The sequence shown here is derived from an EMBL/GenBank/DDBJ whole genome shotgun (WGS) entry which is preliminary data.</text>
</comment>